<comment type="caution">
    <text evidence="2">The sequence shown here is derived from an EMBL/GenBank/DDBJ whole genome shotgun (WGS) entry which is preliminary data.</text>
</comment>
<keyword evidence="3" id="KW-1185">Reference proteome</keyword>
<name>A0A9P5PB32_9AGAR</name>
<keyword evidence="1" id="KW-0472">Membrane</keyword>
<evidence type="ECO:0000256" key="1">
    <source>
        <dbReference type="SAM" id="Phobius"/>
    </source>
</evidence>
<accession>A0A9P5PB32</accession>
<dbReference type="Proteomes" id="UP000772434">
    <property type="component" value="Unassembled WGS sequence"/>
</dbReference>
<gene>
    <name evidence="2" type="ORF">BDP27DRAFT_1369447</name>
</gene>
<feature type="transmembrane region" description="Helical" evidence="1">
    <location>
        <begin position="198"/>
        <end position="217"/>
    </location>
</feature>
<sequence length="231" mass="25443">MHEHTPLSVPYQRHLLLKESPCPNKPPEVKPLELSVNKGQTRNLGGTNMKNAIPPETVVLFAGRKVTFGAWLRGCPGNYDNVELIGVGVDDVVRWQVKMSSRQANPDQTNLVLEAYTRTARGKFNSSILATCIQQLSKTAMKIAQIGKKPKILSSLEVKARSFFSQGSETLRIAEDSIGHTMACGLVLEILAIDYQQWLVSVLPLIGAIVGGVFGGFRSSFFYLKDSRTQN</sequence>
<protein>
    <submittedName>
        <fullName evidence="2">Uncharacterized protein</fullName>
    </submittedName>
</protein>
<dbReference type="EMBL" id="JADNRY010000193">
    <property type="protein sequence ID" value="KAF9061701.1"/>
    <property type="molecule type" value="Genomic_DNA"/>
</dbReference>
<dbReference type="AlphaFoldDB" id="A0A9P5PB32"/>
<keyword evidence="1" id="KW-1133">Transmembrane helix</keyword>
<keyword evidence="1" id="KW-0812">Transmembrane</keyword>
<proteinExistence type="predicted"/>
<evidence type="ECO:0000313" key="3">
    <source>
        <dbReference type="Proteomes" id="UP000772434"/>
    </source>
</evidence>
<evidence type="ECO:0000313" key="2">
    <source>
        <dbReference type="EMBL" id="KAF9061701.1"/>
    </source>
</evidence>
<organism evidence="2 3">
    <name type="scientific">Rhodocollybia butyracea</name>
    <dbReference type="NCBI Taxonomy" id="206335"/>
    <lineage>
        <taxon>Eukaryota</taxon>
        <taxon>Fungi</taxon>
        <taxon>Dikarya</taxon>
        <taxon>Basidiomycota</taxon>
        <taxon>Agaricomycotina</taxon>
        <taxon>Agaricomycetes</taxon>
        <taxon>Agaricomycetidae</taxon>
        <taxon>Agaricales</taxon>
        <taxon>Marasmiineae</taxon>
        <taxon>Omphalotaceae</taxon>
        <taxon>Rhodocollybia</taxon>
    </lineage>
</organism>
<reference evidence="2" key="1">
    <citation type="submission" date="2020-11" db="EMBL/GenBank/DDBJ databases">
        <authorList>
            <consortium name="DOE Joint Genome Institute"/>
            <person name="Ahrendt S."/>
            <person name="Riley R."/>
            <person name="Andreopoulos W."/>
            <person name="Labutti K."/>
            <person name="Pangilinan J."/>
            <person name="Ruiz-Duenas F.J."/>
            <person name="Barrasa J.M."/>
            <person name="Sanchez-Garcia M."/>
            <person name="Camarero S."/>
            <person name="Miyauchi S."/>
            <person name="Serrano A."/>
            <person name="Linde D."/>
            <person name="Babiker R."/>
            <person name="Drula E."/>
            <person name="Ayuso-Fernandez I."/>
            <person name="Pacheco R."/>
            <person name="Padilla G."/>
            <person name="Ferreira P."/>
            <person name="Barriuso J."/>
            <person name="Kellner H."/>
            <person name="Castanera R."/>
            <person name="Alfaro M."/>
            <person name="Ramirez L."/>
            <person name="Pisabarro A.G."/>
            <person name="Kuo A."/>
            <person name="Tritt A."/>
            <person name="Lipzen A."/>
            <person name="He G."/>
            <person name="Yan M."/>
            <person name="Ng V."/>
            <person name="Cullen D."/>
            <person name="Martin F."/>
            <person name="Rosso M.-N."/>
            <person name="Henrissat B."/>
            <person name="Hibbett D."/>
            <person name="Martinez A.T."/>
            <person name="Grigoriev I.V."/>
        </authorList>
    </citation>
    <scope>NUCLEOTIDE SEQUENCE</scope>
    <source>
        <strain evidence="2">AH 40177</strain>
    </source>
</reference>